<gene>
    <name evidence="2" type="ORF">OLEA9_A073200</name>
</gene>
<organism evidence="2 3">
    <name type="scientific">Olea europaea subsp. europaea</name>
    <dbReference type="NCBI Taxonomy" id="158383"/>
    <lineage>
        <taxon>Eukaryota</taxon>
        <taxon>Viridiplantae</taxon>
        <taxon>Streptophyta</taxon>
        <taxon>Embryophyta</taxon>
        <taxon>Tracheophyta</taxon>
        <taxon>Spermatophyta</taxon>
        <taxon>Magnoliopsida</taxon>
        <taxon>eudicotyledons</taxon>
        <taxon>Gunneridae</taxon>
        <taxon>Pentapetalae</taxon>
        <taxon>asterids</taxon>
        <taxon>lamiids</taxon>
        <taxon>Lamiales</taxon>
        <taxon>Oleaceae</taxon>
        <taxon>Oleeae</taxon>
        <taxon>Olea</taxon>
    </lineage>
</organism>
<comment type="caution">
    <text evidence="2">The sequence shown here is derived from an EMBL/GenBank/DDBJ whole genome shotgun (WGS) entry which is preliminary data.</text>
</comment>
<feature type="region of interest" description="Disordered" evidence="1">
    <location>
        <begin position="72"/>
        <end position="131"/>
    </location>
</feature>
<name>A0A8S0QIJ2_OLEEU</name>
<dbReference type="Gramene" id="OE9A073200T1">
    <property type="protein sequence ID" value="OE9A073200C1"/>
    <property type="gene ID" value="OE9A073200"/>
</dbReference>
<sequence length="131" mass="13799">MAPVECGAVVGGYGATWAAMNSWSLVHSNVTCYSISSFTVRSRISKRILWLSSSSSTSPFVKLEADVRAGSEFVVRPHTGERTGAPEGVEESPVSSLSSPSRSLPDSPSLSSSPDVSPSPLRPLRTLSSKS</sequence>
<protein>
    <submittedName>
        <fullName evidence="2">Uncharacterized protein</fullName>
    </submittedName>
</protein>
<feature type="compositionally biased region" description="Low complexity" evidence="1">
    <location>
        <begin position="92"/>
        <end position="124"/>
    </location>
</feature>
<reference evidence="2 3" key="1">
    <citation type="submission" date="2019-12" db="EMBL/GenBank/DDBJ databases">
        <authorList>
            <person name="Alioto T."/>
            <person name="Alioto T."/>
            <person name="Gomez Garrido J."/>
        </authorList>
    </citation>
    <scope>NUCLEOTIDE SEQUENCE [LARGE SCALE GENOMIC DNA]</scope>
</reference>
<evidence type="ECO:0000313" key="2">
    <source>
        <dbReference type="EMBL" id="CAA2967198.1"/>
    </source>
</evidence>
<evidence type="ECO:0000256" key="1">
    <source>
        <dbReference type="SAM" id="MobiDB-lite"/>
    </source>
</evidence>
<keyword evidence="3" id="KW-1185">Reference proteome</keyword>
<dbReference type="Proteomes" id="UP000594638">
    <property type="component" value="Unassembled WGS sequence"/>
</dbReference>
<dbReference type="AlphaFoldDB" id="A0A8S0QIJ2"/>
<evidence type="ECO:0000313" key="3">
    <source>
        <dbReference type="Proteomes" id="UP000594638"/>
    </source>
</evidence>
<accession>A0A8S0QIJ2</accession>
<dbReference type="EMBL" id="CACTIH010001878">
    <property type="protein sequence ID" value="CAA2967198.1"/>
    <property type="molecule type" value="Genomic_DNA"/>
</dbReference>
<proteinExistence type="predicted"/>